<dbReference type="Proteomes" id="UP001341840">
    <property type="component" value="Unassembled WGS sequence"/>
</dbReference>
<keyword evidence="2" id="KW-1185">Reference proteome</keyword>
<proteinExistence type="predicted"/>
<gene>
    <name evidence="1" type="ORF">PIB30_093364</name>
</gene>
<dbReference type="EMBL" id="JASCZI010213436">
    <property type="protein sequence ID" value="MED6201282.1"/>
    <property type="molecule type" value="Genomic_DNA"/>
</dbReference>
<accession>A0ABU6XSS8</accession>
<organism evidence="1 2">
    <name type="scientific">Stylosanthes scabra</name>
    <dbReference type="NCBI Taxonomy" id="79078"/>
    <lineage>
        <taxon>Eukaryota</taxon>
        <taxon>Viridiplantae</taxon>
        <taxon>Streptophyta</taxon>
        <taxon>Embryophyta</taxon>
        <taxon>Tracheophyta</taxon>
        <taxon>Spermatophyta</taxon>
        <taxon>Magnoliopsida</taxon>
        <taxon>eudicotyledons</taxon>
        <taxon>Gunneridae</taxon>
        <taxon>Pentapetalae</taxon>
        <taxon>rosids</taxon>
        <taxon>fabids</taxon>
        <taxon>Fabales</taxon>
        <taxon>Fabaceae</taxon>
        <taxon>Papilionoideae</taxon>
        <taxon>50 kb inversion clade</taxon>
        <taxon>dalbergioids sensu lato</taxon>
        <taxon>Dalbergieae</taxon>
        <taxon>Pterocarpus clade</taxon>
        <taxon>Stylosanthes</taxon>
    </lineage>
</organism>
<comment type="caution">
    <text evidence="1">The sequence shown here is derived from an EMBL/GenBank/DDBJ whole genome shotgun (WGS) entry which is preliminary data.</text>
</comment>
<protein>
    <submittedName>
        <fullName evidence="1">Uncharacterized protein</fullName>
    </submittedName>
</protein>
<name>A0ABU6XSS8_9FABA</name>
<sequence>MRKPLENQKTRRDLADWARLGPDRLLFSEPLLLNPRTLAIAVHHHGGCRPRWPVEFNHSGPYFSQRLSSLPHVTAETVAPRSPPFKPLEAWIGICCPAVHCYPCLVSSAALPSPRNVASYHHLKSSPVTVSLASSTRPGA</sequence>
<evidence type="ECO:0000313" key="2">
    <source>
        <dbReference type="Proteomes" id="UP001341840"/>
    </source>
</evidence>
<evidence type="ECO:0000313" key="1">
    <source>
        <dbReference type="EMBL" id="MED6201282.1"/>
    </source>
</evidence>
<reference evidence="1 2" key="1">
    <citation type="journal article" date="2023" name="Plants (Basel)">
        <title>Bridging the Gap: Combining Genomics and Transcriptomics Approaches to Understand Stylosanthes scabra, an Orphan Legume from the Brazilian Caatinga.</title>
        <authorList>
            <person name="Ferreira-Neto J.R.C."/>
            <person name="da Silva M.D."/>
            <person name="Binneck E."/>
            <person name="de Melo N.F."/>
            <person name="da Silva R.H."/>
            <person name="de Melo A.L.T.M."/>
            <person name="Pandolfi V."/>
            <person name="Bustamante F.O."/>
            <person name="Brasileiro-Vidal A.C."/>
            <person name="Benko-Iseppon A.M."/>
        </authorList>
    </citation>
    <scope>NUCLEOTIDE SEQUENCE [LARGE SCALE GENOMIC DNA]</scope>
    <source>
        <tissue evidence="1">Leaves</tissue>
    </source>
</reference>